<evidence type="ECO:0000256" key="8">
    <source>
        <dbReference type="ARBA" id="ARBA00023288"/>
    </source>
</evidence>
<dbReference type="Proteomes" id="UP000294480">
    <property type="component" value="Unassembled WGS sequence"/>
</dbReference>
<comment type="similarity">
    <text evidence="2 9">Belongs to the outer membrane factor (OMF) (TC 1.B.17) family.</text>
</comment>
<dbReference type="AlphaFoldDB" id="A0A4R6YAD5"/>
<dbReference type="EMBL" id="SNZE01000003">
    <property type="protein sequence ID" value="TDR32530.1"/>
    <property type="molecule type" value="Genomic_DNA"/>
</dbReference>
<gene>
    <name evidence="10" type="ORF">DFR44_10343</name>
</gene>
<sequence>MEKQKTGLKPIVNSISRAGLIVTLTALGSGCAIVSGTHEPLKQVSLSELKLPEASAQARANWPKNGWWRQYQDEQLNALIEQAFAGSPNLQVLATRVESAQVAADAVKKLSYPSGGIRLAPMGQTYSENYIYPPALGGEWKYSGVVAASLSWDLDLWGRKRSQYRAALGQAAAADLEYEAARQTIAANIIGLHAQLAALDGRLKLLSSQIDLQNTNKMRWSERERAGLQPVQASVQIDSVIAQLEQLRGTFVAQREILMAQLAALVGTTPAQLPHVAMPNRWLGLSLPNELPADILGARPDIAAARHYIIAASENVDAVRKEFYPNINLSVSAGFQAIGLNNLFKAGSRFDTVEPAITLPIFSGAALNAKLRNQQAVLDSTIAQYNQTVYQAISDAGQQLASYRNTATQITQQIRLVNDNEHLAQLSQSRYAQGIAPQMESLVAQASVLSAQDTLIAQYAARRAQEAKLAVSLGTGFEGLWGESKQSVTPQQ</sequence>
<comment type="caution">
    <text evidence="10">The sequence shown here is derived from an EMBL/GenBank/DDBJ whole genome shotgun (WGS) entry which is preliminary data.</text>
</comment>
<evidence type="ECO:0000256" key="7">
    <source>
        <dbReference type="ARBA" id="ARBA00023139"/>
    </source>
</evidence>
<evidence type="ECO:0000313" key="11">
    <source>
        <dbReference type="Proteomes" id="UP000294480"/>
    </source>
</evidence>
<name>A0A4R6YAD5_9BURK</name>
<dbReference type="Gene3D" id="2.20.200.10">
    <property type="entry name" value="Outer membrane efflux proteins (OEP)"/>
    <property type="match status" value="1"/>
</dbReference>
<protein>
    <submittedName>
        <fullName evidence="10">NodT family efflux transporter outer membrane factor (OMF) lipoprotein</fullName>
    </submittedName>
</protein>
<evidence type="ECO:0000256" key="2">
    <source>
        <dbReference type="ARBA" id="ARBA00007613"/>
    </source>
</evidence>
<keyword evidence="3 9" id="KW-1134">Transmembrane beta strand</keyword>
<dbReference type="PANTHER" id="PTHR30203">
    <property type="entry name" value="OUTER MEMBRANE CATION EFFLUX PROTEIN"/>
    <property type="match status" value="1"/>
</dbReference>
<evidence type="ECO:0000256" key="1">
    <source>
        <dbReference type="ARBA" id="ARBA00004370"/>
    </source>
</evidence>
<proteinExistence type="inferred from homology"/>
<dbReference type="PROSITE" id="PS51257">
    <property type="entry name" value="PROKAR_LIPOPROTEIN"/>
    <property type="match status" value="1"/>
</dbReference>
<keyword evidence="4 9" id="KW-0812">Transmembrane</keyword>
<dbReference type="NCBIfam" id="TIGR01845">
    <property type="entry name" value="outer_NodT"/>
    <property type="match status" value="1"/>
</dbReference>
<accession>A0A4R6YAD5</accession>
<comment type="subcellular location">
    <subcellularLocation>
        <location evidence="9">Cell membrane</location>
        <topology evidence="9">Lipid-anchor</topology>
    </subcellularLocation>
    <subcellularLocation>
        <location evidence="1">Membrane</location>
    </subcellularLocation>
</comment>
<evidence type="ECO:0000313" key="10">
    <source>
        <dbReference type="EMBL" id="TDR32530.1"/>
    </source>
</evidence>
<evidence type="ECO:0000256" key="4">
    <source>
        <dbReference type="ARBA" id="ARBA00022692"/>
    </source>
</evidence>
<dbReference type="InterPro" id="IPR010131">
    <property type="entry name" value="MdtP/NodT-like"/>
</dbReference>
<dbReference type="PANTHER" id="PTHR30203:SF20">
    <property type="entry name" value="MULTIDRUG RESISTANCE OUTER MEMBRANE PROTEIN MDTP-RELATED"/>
    <property type="match status" value="1"/>
</dbReference>
<evidence type="ECO:0000256" key="5">
    <source>
        <dbReference type="ARBA" id="ARBA00022729"/>
    </source>
</evidence>
<evidence type="ECO:0000256" key="6">
    <source>
        <dbReference type="ARBA" id="ARBA00023136"/>
    </source>
</evidence>
<dbReference type="GO" id="GO:0015562">
    <property type="term" value="F:efflux transmembrane transporter activity"/>
    <property type="evidence" value="ECO:0007669"/>
    <property type="project" value="InterPro"/>
</dbReference>
<keyword evidence="5" id="KW-0732">Signal</keyword>
<keyword evidence="7 9" id="KW-0564">Palmitate</keyword>
<dbReference type="Gene3D" id="1.20.1600.10">
    <property type="entry name" value="Outer membrane efflux proteins (OEP)"/>
    <property type="match status" value="1"/>
</dbReference>
<keyword evidence="8 9" id="KW-0449">Lipoprotein</keyword>
<dbReference type="GO" id="GO:0005886">
    <property type="term" value="C:plasma membrane"/>
    <property type="evidence" value="ECO:0007669"/>
    <property type="project" value="UniProtKB-SubCell"/>
</dbReference>
<keyword evidence="11" id="KW-1185">Reference proteome</keyword>
<keyword evidence="6 9" id="KW-0472">Membrane</keyword>
<reference evidence="10 11" key="1">
    <citation type="submission" date="2019-03" db="EMBL/GenBank/DDBJ databases">
        <title>Genomic Encyclopedia of Type Strains, Phase IV (KMG-IV): sequencing the most valuable type-strain genomes for metagenomic binning, comparative biology and taxonomic classification.</title>
        <authorList>
            <person name="Goeker M."/>
        </authorList>
    </citation>
    <scope>NUCLEOTIDE SEQUENCE [LARGE SCALE GENOMIC DNA]</scope>
    <source>
        <strain evidence="10 11">DSM 102852</strain>
    </source>
</reference>
<dbReference type="SUPFAM" id="SSF56954">
    <property type="entry name" value="Outer membrane efflux proteins (OEP)"/>
    <property type="match status" value="1"/>
</dbReference>
<dbReference type="InterPro" id="IPR003423">
    <property type="entry name" value="OMP_efflux"/>
</dbReference>
<organism evidence="10 11">
    <name type="scientific">Hydromonas duriensis</name>
    <dbReference type="NCBI Taxonomy" id="1527608"/>
    <lineage>
        <taxon>Bacteria</taxon>
        <taxon>Pseudomonadati</taxon>
        <taxon>Pseudomonadota</taxon>
        <taxon>Betaproteobacteria</taxon>
        <taxon>Burkholderiales</taxon>
        <taxon>Burkholderiaceae</taxon>
        <taxon>Hydromonas</taxon>
    </lineage>
</organism>
<evidence type="ECO:0000256" key="9">
    <source>
        <dbReference type="RuleBase" id="RU362097"/>
    </source>
</evidence>
<dbReference type="Pfam" id="PF02321">
    <property type="entry name" value="OEP"/>
    <property type="match status" value="2"/>
</dbReference>
<evidence type="ECO:0000256" key="3">
    <source>
        <dbReference type="ARBA" id="ARBA00022452"/>
    </source>
</evidence>